<dbReference type="Proteomes" id="UP000828443">
    <property type="component" value="Segment"/>
</dbReference>
<protein>
    <submittedName>
        <fullName evidence="1">Muramidase</fullName>
    </submittedName>
</protein>
<evidence type="ECO:0000313" key="1">
    <source>
        <dbReference type="EMBL" id="QYN80147.1"/>
    </source>
</evidence>
<dbReference type="GeneID" id="77953324"/>
<dbReference type="EMBL" id="MZ348422">
    <property type="protein sequence ID" value="QYN80147.1"/>
    <property type="molecule type" value="Genomic_DNA"/>
</dbReference>
<proteinExistence type="predicted"/>
<accession>A0AAE7WFJ6</accession>
<keyword evidence="2" id="KW-1185">Reference proteome</keyword>
<dbReference type="RefSeq" id="YP_010676959.1">
    <property type="nucleotide sequence ID" value="NC_071015.1"/>
</dbReference>
<reference evidence="1" key="1">
    <citation type="journal article" date="2021" name="Viruses">
        <title>Novel Viruses That Lyse Plant and Human Strains of Kosakonia cowanii.</title>
        <authorList>
            <person name="Petrzik K."/>
            <person name="Brazdova S."/>
            <person name="Krawczyk K."/>
        </authorList>
    </citation>
    <scope>NUCLEOTIDE SEQUENCE</scope>
</reference>
<name>A0AAE7WFJ6_9CAUD</name>
<sequence length="150" mass="17385">MSLSTMVPQEFRNLAGVGYIQGMLQTYLDKFKYPHQVVIDGMYGINTVHGLNTMSFKVFNRIAKEAHLFQSGTFNDQWENGIMSFQRWYGDLYEQLGKDETRRLKLPVPQNDGDWGPETKKCFDRILEIFKQHHSPHVPEMQPRSASALS</sequence>
<evidence type="ECO:0000313" key="2">
    <source>
        <dbReference type="Proteomes" id="UP000828443"/>
    </source>
</evidence>
<dbReference type="KEGG" id="vg:77953324"/>
<organism evidence="1 2">
    <name type="scientific">Kosakonia phage Kc263</name>
    <dbReference type="NCBI Taxonomy" id="2863194"/>
    <lineage>
        <taxon>Viruses</taxon>
        <taxon>Duplodnaviria</taxon>
        <taxon>Heunggongvirae</taxon>
        <taxon>Uroviricota</taxon>
        <taxon>Caudoviricetes</taxon>
        <taxon>Chimalliviridae</taxon>
        <taxon>Branisovskavirus</taxon>
        <taxon>Branisovskavirus Kc263</taxon>
    </lineage>
</organism>